<feature type="transmembrane region" description="Helical" evidence="7">
    <location>
        <begin position="438"/>
        <end position="459"/>
    </location>
</feature>
<dbReference type="RefSeq" id="WP_039313844.1">
    <property type="nucleotide sequence ID" value="NZ_CP006905.1"/>
</dbReference>
<feature type="transmembrane region" description="Helical" evidence="7">
    <location>
        <begin position="105"/>
        <end position="125"/>
    </location>
</feature>
<keyword evidence="5 7" id="KW-1133">Transmembrane helix</keyword>
<dbReference type="InterPro" id="IPR020846">
    <property type="entry name" value="MFS_dom"/>
</dbReference>
<feature type="transmembrane region" description="Helical" evidence="7">
    <location>
        <begin position="76"/>
        <end position="99"/>
    </location>
</feature>
<dbReference type="InterPro" id="IPR004638">
    <property type="entry name" value="EmrB-like"/>
</dbReference>
<dbReference type="PRINTS" id="PR01036">
    <property type="entry name" value="TCRTETB"/>
</dbReference>
<feature type="transmembrane region" description="Helical" evidence="7">
    <location>
        <begin position="324"/>
        <end position="340"/>
    </location>
</feature>
<keyword evidence="4 7" id="KW-0812">Transmembrane</keyword>
<evidence type="ECO:0000313" key="10">
    <source>
        <dbReference type="Proteomes" id="UP000030635"/>
    </source>
</evidence>
<dbReference type="PROSITE" id="PS50850">
    <property type="entry name" value="MFS"/>
    <property type="match status" value="1"/>
</dbReference>
<feature type="transmembrane region" description="Helical" evidence="7">
    <location>
        <begin position="387"/>
        <end position="408"/>
    </location>
</feature>
<feature type="transmembrane region" description="Helical" evidence="7">
    <location>
        <begin position="52"/>
        <end position="69"/>
    </location>
</feature>
<feature type="transmembrane region" description="Helical" evidence="7">
    <location>
        <begin position="346"/>
        <end position="366"/>
    </location>
</feature>
<dbReference type="InterPro" id="IPR011701">
    <property type="entry name" value="MFS"/>
</dbReference>
<evidence type="ECO:0000256" key="2">
    <source>
        <dbReference type="ARBA" id="ARBA00022448"/>
    </source>
</evidence>
<keyword evidence="10" id="KW-1185">Reference proteome</keyword>
<dbReference type="PANTHER" id="PTHR42718:SF43">
    <property type="entry name" value="LINCOMYCIN RESISTANCE PROTEIN LMRB"/>
    <property type="match status" value="1"/>
</dbReference>
<feature type="transmembrane region" description="Helical" evidence="7">
    <location>
        <begin position="12"/>
        <end position="32"/>
    </location>
</feature>
<protein>
    <submittedName>
        <fullName evidence="9">Drug resistance MFS transporter, drug:H+ antiporter-2 family protein</fullName>
    </submittedName>
</protein>
<dbReference type="NCBIfam" id="TIGR00711">
    <property type="entry name" value="efflux_EmrB"/>
    <property type="match status" value="1"/>
</dbReference>
<dbReference type="HOGENOM" id="CLU_000960_28_0_9"/>
<reference evidence="9 10" key="1">
    <citation type="journal article" date="2015" name="Infect. Genet. Evol.">
        <title>Genomic sequences of six botulinum neurotoxin-producing strains representing three clostridial species illustrate the mobility and diversity of botulinum neurotoxin genes.</title>
        <authorList>
            <person name="Smith T.J."/>
            <person name="Hill K.K."/>
            <person name="Xie G."/>
            <person name="Foley B.T."/>
            <person name="Williamson C.H."/>
            <person name="Foster J.T."/>
            <person name="Johnson S.L."/>
            <person name="Chertkov O."/>
            <person name="Teshima H."/>
            <person name="Gibbons H.S."/>
            <person name="Johnsky L.A."/>
            <person name="Karavis M.A."/>
            <person name="Smith L.A."/>
        </authorList>
    </citation>
    <scope>NUCLEOTIDE SEQUENCE [LARGE SCALE GENOMIC DNA]</scope>
    <source>
        <strain evidence="9">Sullivan</strain>
    </source>
</reference>
<proteinExistence type="predicted"/>
<keyword evidence="3" id="KW-1003">Cell membrane</keyword>
<evidence type="ECO:0000256" key="3">
    <source>
        <dbReference type="ARBA" id="ARBA00022475"/>
    </source>
</evidence>
<evidence type="ECO:0000259" key="8">
    <source>
        <dbReference type="PROSITE" id="PS50850"/>
    </source>
</evidence>
<sequence>MNTKEKIFKIMGVLLFGGFMALFNETIVNVALPKLMEELNVTAQTIQWLSTGYLLVIGILVPVTAFLIQKFTLKQLYIAAMSLCLLGTIIAASAPSFPFLLCGRLVQALGTGMLVPIMMNTIVVINPPEKRGAAVGLGLFVILFAPSIAPSISGFILEILSWRYLFIIEIPLIIIAILVGYKYLEKVTEVTNPKIDILSIILSTLGFGGIIMGFSLLGNSKAVIAFIVGIISLILFAIRQLKLEEPMLDLKVFKSPTYTLGVIFVMISMMTLFETLVVMPMYLEGAYHLTPLQVGFAILPAGLINAVTSIITGNIYDRLGAKKVVPFGFIILVICFYLLSRVAVNTSYSTIIILLCILNVGMPLVMTSSQTNSLNQLKPKEYPHGTAIINTVQQISAAMGSSLFVSLMTTHKNSYLESIAGTVSKEQSALAFTRGFNFTFLVGSIILLIGLIGSLCLFINNKDRREKKNLEALSE</sequence>
<dbReference type="GO" id="GO:0022857">
    <property type="term" value="F:transmembrane transporter activity"/>
    <property type="evidence" value="ECO:0007669"/>
    <property type="project" value="InterPro"/>
</dbReference>
<dbReference type="GO" id="GO:0005886">
    <property type="term" value="C:plasma membrane"/>
    <property type="evidence" value="ECO:0007669"/>
    <property type="project" value="UniProtKB-SubCell"/>
</dbReference>
<accession>A0A0A7FWU5</accession>
<name>A0A0A7FWU5_9CLOT</name>
<feature type="domain" description="Major facilitator superfamily (MFS) profile" evidence="8">
    <location>
        <begin position="10"/>
        <end position="462"/>
    </location>
</feature>
<dbReference type="Gene3D" id="1.20.1720.10">
    <property type="entry name" value="Multidrug resistance protein D"/>
    <property type="match status" value="1"/>
</dbReference>
<dbReference type="OrthoDB" id="102502at2"/>
<evidence type="ECO:0000256" key="4">
    <source>
        <dbReference type="ARBA" id="ARBA00022692"/>
    </source>
</evidence>
<dbReference type="Gene3D" id="1.20.1250.20">
    <property type="entry name" value="MFS general substrate transporter like domains"/>
    <property type="match status" value="1"/>
</dbReference>
<evidence type="ECO:0000256" key="7">
    <source>
        <dbReference type="SAM" id="Phobius"/>
    </source>
</evidence>
<feature type="transmembrane region" description="Helical" evidence="7">
    <location>
        <begin position="137"/>
        <end position="156"/>
    </location>
</feature>
<dbReference type="AlphaFoldDB" id="A0A0A7FWU5"/>
<feature type="transmembrane region" description="Helical" evidence="7">
    <location>
        <begin position="222"/>
        <end position="238"/>
    </location>
</feature>
<dbReference type="SUPFAM" id="SSF103473">
    <property type="entry name" value="MFS general substrate transporter"/>
    <property type="match status" value="1"/>
</dbReference>
<dbReference type="STRING" id="1561.NPD11_1236"/>
<comment type="subcellular location">
    <subcellularLocation>
        <location evidence="1">Cell membrane</location>
        <topology evidence="1">Multi-pass membrane protein</topology>
    </subcellularLocation>
</comment>
<keyword evidence="2" id="KW-0813">Transport</keyword>
<dbReference type="Pfam" id="PF07690">
    <property type="entry name" value="MFS_1"/>
    <property type="match status" value="1"/>
</dbReference>
<evidence type="ECO:0000256" key="6">
    <source>
        <dbReference type="ARBA" id="ARBA00023136"/>
    </source>
</evidence>
<evidence type="ECO:0000313" key="9">
    <source>
        <dbReference type="EMBL" id="AIY84114.1"/>
    </source>
</evidence>
<dbReference type="EMBL" id="CP006905">
    <property type="protein sequence ID" value="AIY84114.1"/>
    <property type="molecule type" value="Genomic_DNA"/>
</dbReference>
<dbReference type="Proteomes" id="UP000030635">
    <property type="component" value="Chromosome"/>
</dbReference>
<dbReference type="CDD" id="cd17503">
    <property type="entry name" value="MFS_LmrB_MDR_like"/>
    <property type="match status" value="1"/>
</dbReference>
<evidence type="ECO:0000256" key="1">
    <source>
        <dbReference type="ARBA" id="ARBA00004651"/>
    </source>
</evidence>
<feature type="transmembrane region" description="Helical" evidence="7">
    <location>
        <begin position="162"/>
        <end position="184"/>
    </location>
</feature>
<dbReference type="InterPro" id="IPR036259">
    <property type="entry name" value="MFS_trans_sf"/>
</dbReference>
<keyword evidence="6 7" id="KW-0472">Membrane</keyword>
<evidence type="ECO:0000256" key="5">
    <source>
        <dbReference type="ARBA" id="ARBA00022989"/>
    </source>
</evidence>
<dbReference type="KEGG" id="cbv:U729_1783"/>
<organism evidence="9 10">
    <name type="scientific">Clostridium baratii str. Sullivan</name>
    <dbReference type="NCBI Taxonomy" id="1415775"/>
    <lineage>
        <taxon>Bacteria</taxon>
        <taxon>Bacillati</taxon>
        <taxon>Bacillota</taxon>
        <taxon>Clostridia</taxon>
        <taxon>Eubacteriales</taxon>
        <taxon>Clostridiaceae</taxon>
        <taxon>Clostridium</taxon>
    </lineage>
</organism>
<feature type="transmembrane region" description="Helical" evidence="7">
    <location>
        <begin position="258"/>
        <end position="282"/>
    </location>
</feature>
<gene>
    <name evidence="9" type="ORF">U729_1783</name>
</gene>
<dbReference type="eggNOG" id="COG0477">
    <property type="taxonomic scope" value="Bacteria"/>
</dbReference>
<feature type="transmembrane region" description="Helical" evidence="7">
    <location>
        <begin position="196"/>
        <end position="216"/>
    </location>
</feature>
<feature type="transmembrane region" description="Helical" evidence="7">
    <location>
        <begin position="294"/>
        <end position="312"/>
    </location>
</feature>
<dbReference type="PANTHER" id="PTHR42718">
    <property type="entry name" value="MAJOR FACILITATOR SUPERFAMILY MULTIDRUG TRANSPORTER MFSC"/>
    <property type="match status" value="1"/>
</dbReference>